<protein>
    <submittedName>
        <fullName evidence="2">Uncharacterized protein</fullName>
    </submittedName>
</protein>
<organism evidence="2 3">
    <name type="scientific">Thalassobacterium maritimum</name>
    <dbReference type="NCBI Taxonomy" id="3041265"/>
    <lineage>
        <taxon>Bacteria</taxon>
        <taxon>Pseudomonadati</taxon>
        <taxon>Verrucomicrobiota</taxon>
        <taxon>Opitutia</taxon>
        <taxon>Puniceicoccales</taxon>
        <taxon>Coraliomargaritaceae</taxon>
        <taxon>Thalassobacterium</taxon>
    </lineage>
</organism>
<comment type="caution">
    <text evidence="2">The sequence shown here is derived from an EMBL/GenBank/DDBJ whole genome shotgun (WGS) entry which is preliminary data.</text>
</comment>
<name>A0ABU1ASD8_9BACT</name>
<dbReference type="Proteomes" id="UP001225316">
    <property type="component" value="Unassembled WGS sequence"/>
</dbReference>
<dbReference type="EMBL" id="JARXHW010000010">
    <property type="protein sequence ID" value="MDQ8207073.1"/>
    <property type="molecule type" value="Genomic_DNA"/>
</dbReference>
<evidence type="ECO:0000256" key="1">
    <source>
        <dbReference type="SAM" id="Coils"/>
    </source>
</evidence>
<keyword evidence="3" id="KW-1185">Reference proteome</keyword>
<feature type="coiled-coil region" evidence="1">
    <location>
        <begin position="62"/>
        <end position="89"/>
    </location>
</feature>
<evidence type="ECO:0000313" key="3">
    <source>
        <dbReference type="Proteomes" id="UP001225316"/>
    </source>
</evidence>
<keyword evidence="1" id="KW-0175">Coiled coil</keyword>
<dbReference type="RefSeq" id="WP_308949210.1">
    <property type="nucleotide sequence ID" value="NZ_JARXHW010000010.1"/>
</dbReference>
<reference evidence="2 3" key="1">
    <citation type="submission" date="2023-04" db="EMBL/GenBank/DDBJ databases">
        <title>A novel bacteria isolated from coastal sediment.</title>
        <authorList>
            <person name="Liu X.-J."/>
            <person name="Du Z.-J."/>
        </authorList>
    </citation>
    <scope>NUCLEOTIDE SEQUENCE [LARGE SCALE GENOMIC DNA]</scope>
    <source>
        <strain evidence="2 3">SDUM461003</strain>
    </source>
</reference>
<evidence type="ECO:0000313" key="2">
    <source>
        <dbReference type="EMBL" id="MDQ8207073.1"/>
    </source>
</evidence>
<proteinExistence type="predicted"/>
<accession>A0ABU1ASD8</accession>
<sequence>MTAFLCAEVRPLPLGAADLAPDPRVEALRTSTLSLGGLDAAFEAEAVRQLDVDYDLTTATDLERLQAENAQLKIRVSELERRLAAVEAKLAE</sequence>
<gene>
    <name evidence="2" type="ORF">QEH52_06110</name>
</gene>